<reference evidence="2" key="1">
    <citation type="submission" date="2016-10" db="EMBL/GenBank/DDBJ databases">
        <authorList>
            <person name="de Groot N.N."/>
        </authorList>
    </citation>
    <scope>NUCLEOTIDE SEQUENCE</scope>
</reference>
<organism evidence="2">
    <name type="scientific">hydrothermal vent metagenome</name>
    <dbReference type="NCBI Taxonomy" id="652676"/>
    <lineage>
        <taxon>unclassified sequences</taxon>
        <taxon>metagenomes</taxon>
        <taxon>ecological metagenomes</taxon>
    </lineage>
</organism>
<accession>A0A1W1DWV5</accession>
<evidence type="ECO:0000313" key="2">
    <source>
        <dbReference type="EMBL" id="SFV86169.1"/>
    </source>
</evidence>
<dbReference type="InterPro" id="IPR008490">
    <property type="entry name" value="Transposase_InsH_N"/>
</dbReference>
<dbReference type="PANTHER" id="PTHR33408">
    <property type="entry name" value="TRANSPOSASE"/>
    <property type="match status" value="1"/>
</dbReference>
<proteinExistence type="predicted"/>
<sequence>MDNTYKKGKDRQQTLLFPPNLDDLLTKDNPVRGIDSYVDTLDVFKLGFNNKTSTASDGASAFHPALLLKIYIYGYTNKIRSSRALEKEIKRNIEMMWLCKALTPSHTTIANFRKNNAKALKKVFKEFVLLCQSLNLIGDKLVALDGAFLRANASKNQLLMHSTITKDINSITLKIEDYLTQLETADKHNKESDLTIDTTELIAKTTQLKNKKLQLEEESALLEKLDKKQ</sequence>
<dbReference type="Pfam" id="PF05598">
    <property type="entry name" value="DUF772"/>
    <property type="match status" value="1"/>
</dbReference>
<name>A0A1W1DWV5_9ZZZZ</name>
<protein>
    <recommendedName>
        <fullName evidence="1">Transposase InsH N-terminal domain-containing protein</fullName>
    </recommendedName>
</protein>
<gene>
    <name evidence="2" type="ORF">MNB_SUP05-SYMBIONT-4-1186</name>
</gene>
<evidence type="ECO:0000259" key="1">
    <source>
        <dbReference type="Pfam" id="PF05598"/>
    </source>
</evidence>
<dbReference type="EMBL" id="FPHY01000061">
    <property type="protein sequence ID" value="SFV86169.1"/>
    <property type="molecule type" value="Genomic_DNA"/>
</dbReference>
<dbReference type="PANTHER" id="PTHR33408:SF2">
    <property type="entry name" value="TRANSPOSASE DDE DOMAIN-CONTAINING PROTEIN"/>
    <property type="match status" value="1"/>
</dbReference>
<dbReference type="AlphaFoldDB" id="A0A1W1DWV5"/>
<feature type="domain" description="Transposase InsH N-terminal" evidence="1">
    <location>
        <begin position="20"/>
        <end position="114"/>
    </location>
</feature>